<dbReference type="AlphaFoldDB" id="A0A5P9NKQ0"/>
<dbReference type="InterPro" id="IPR029510">
    <property type="entry name" value="Ald_DH_CS_GLU"/>
</dbReference>
<proteinExistence type="inferred from homology"/>
<dbReference type="Pfam" id="PF00171">
    <property type="entry name" value="Aldedh"/>
    <property type="match status" value="1"/>
</dbReference>
<feature type="domain" description="Aldehyde dehydrogenase" evidence="8">
    <location>
        <begin position="53"/>
        <end position="490"/>
    </location>
</feature>
<dbReference type="GO" id="GO:0006081">
    <property type="term" value="P:aldehyde metabolic process"/>
    <property type="evidence" value="ECO:0007669"/>
    <property type="project" value="InterPro"/>
</dbReference>
<organism evidence="9 10">
    <name type="scientific">Halioglobus maricola</name>
    <dbReference type="NCBI Taxonomy" id="2601894"/>
    <lineage>
        <taxon>Bacteria</taxon>
        <taxon>Pseudomonadati</taxon>
        <taxon>Pseudomonadota</taxon>
        <taxon>Gammaproteobacteria</taxon>
        <taxon>Cellvibrionales</taxon>
        <taxon>Halieaceae</taxon>
        <taxon>Halioglobus</taxon>
    </lineage>
</organism>
<evidence type="ECO:0000256" key="2">
    <source>
        <dbReference type="ARBA" id="ARBA00023002"/>
    </source>
</evidence>
<dbReference type="Gene3D" id="3.40.605.10">
    <property type="entry name" value="Aldehyde Dehydrogenase, Chain A, domain 1"/>
    <property type="match status" value="1"/>
</dbReference>
<dbReference type="InterPro" id="IPR016161">
    <property type="entry name" value="Ald_DH/histidinol_DH"/>
</dbReference>
<gene>
    <name evidence="9" type="ORF">EY643_12530</name>
</gene>
<dbReference type="KEGG" id="halc:EY643_12530"/>
<feature type="active site" evidence="5">
    <location>
        <position position="302"/>
    </location>
</feature>
<dbReference type="GO" id="GO:0004029">
    <property type="term" value="F:aldehyde dehydrogenase (NAD+) activity"/>
    <property type="evidence" value="ECO:0007669"/>
    <property type="project" value="TreeGrafter"/>
</dbReference>
<evidence type="ECO:0000256" key="5">
    <source>
        <dbReference type="PIRSR" id="PIRSR036492-1"/>
    </source>
</evidence>
<evidence type="ECO:0000256" key="3">
    <source>
        <dbReference type="ARBA" id="ARBA00023027"/>
    </source>
</evidence>
<feature type="active site" evidence="5 6">
    <location>
        <position position="268"/>
    </location>
</feature>
<keyword evidence="3" id="KW-0520">NAD</keyword>
<evidence type="ECO:0000313" key="9">
    <source>
        <dbReference type="EMBL" id="QFU76420.1"/>
    </source>
</evidence>
<evidence type="ECO:0000256" key="6">
    <source>
        <dbReference type="PROSITE-ProRule" id="PRU10007"/>
    </source>
</evidence>
<dbReference type="EMBL" id="CP036422">
    <property type="protein sequence ID" value="QFU76420.1"/>
    <property type="molecule type" value="Genomic_DNA"/>
</dbReference>
<keyword evidence="2 4" id="KW-0560">Oxidoreductase</keyword>
<dbReference type="PANTHER" id="PTHR43570">
    <property type="entry name" value="ALDEHYDE DEHYDROGENASE"/>
    <property type="match status" value="1"/>
</dbReference>
<accession>A0A5P9NKQ0</accession>
<dbReference type="InterPro" id="IPR015590">
    <property type="entry name" value="Aldehyde_DH_dom"/>
</dbReference>
<dbReference type="PIRSF" id="PIRSF036492">
    <property type="entry name" value="ALDH"/>
    <property type="match status" value="1"/>
</dbReference>
<sequence length="527" mass="57865">MRRHAAAGCRRSRHPARGAGIRFAGFAPFARCVKSRRQLITGENTVNAPTIVQDAAAELQLILDNQRQAFRAEGPVSLETRIDRIDRCIALLVDHKQAICDAVDKDFGCRSPYTTQMMDIMNSVGSLKFVKKNLKKWMKPEKRTPFMPMNFLGARAYVKYQPKGVVGIMTPWNVPVNMIFSPLADVLGAGNRAMIKPSEFTPHTSALMGKLFAQYFEETEVAVVTGGPEVGAAFSSLKLDHIIFTGASSIGRLVGKAAADNMVPVTLELGGKSPVVISPSADINKAAETLITGKAMNGGQLCVSPDYCFVPQSKLEAFIKRCRDVIAEQFPTVQGNPDFVACINERHYERVKGYIDEAAERGTRIVPLCPKGEEVSSPEEHKLALHLIVDPADDLACMQDEIFGAVLNVKTYDDLDPVLHFINEREHPLALYYFGEDKAEEERVINETISGGVSVNQIAMHVGCDDLPFGGIGHSGSGNYRGFDGFRTFSHGRGVYREGWVNMAKLAGTLPPFGQKLDKMLDSQIKK</sequence>
<name>A0A5P9NKQ0_9GAMM</name>
<dbReference type="OrthoDB" id="9812625at2"/>
<evidence type="ECO:0000313" key="10">
    <source>
        <dbReference type="Proteomes" id="UP000326287"/>
    </source>
</evidence>
<reference evidence="9 10" key="1">
    <citation type="submission" date="2019-02" db="EMBL/GenBank/DDBJ databases">
        <authorList>
            <person name="Li S.-H."/>
        </authorList>
    </citation>
    <scope>NUCLEOTIDE SEQUENCE [LARGE SCALE GENOMIC DNA]</scope>
    <source>
        <strain evidence="9 10">IMCC14385</strain>
    </source>
</reference>
<protein>
    <recommendedName>
        <fullName evidence="4">Aldehyde dehydrogenase</fullName>
    </recommendedName>
</protein>
<dbReference type="InterPro" id="IPR016162">
    <property type="entry name" value="Ald_DH_N"/>
</dbReference>
<dbReference type="PANTHER" id="PTHR43570:SF20">
    <property type="entry name" value="ALDEHYDE DEHYDROGENASE ALDX-RELATED"/>
    <property type="match status" value="1"/>
</dbReference>
<dbReference type="CDD" id="cd07133">
    <property type="entry name" value="ALDH_CALDH_CalB"/>
    <property type="match status" value="1"/>
</dbReference>
<evidence type="ECO:0000259" key="8">
    <source>
        <dbReference type="Pfam" id="PF00171"/>
    </source>
</evidence>
<dbReference type="SUPFAM" id="SSF53720">
    <property type="entry name" value="ALDH-like"/>
    <property type="match status" value="1"/>
</dbReference>
<dbReference type="InterPro" id="IPR012394">
    <property type="entry name" value="Aldehyde_DH_NAD(P)"/>
</dbReference>
<evidence type="ECO:0000256" key="4">
    <source>
        <dbReference type="PIRNR" id="PIRNR036492"/>
    </source>
</evidence>
<keyword evidence="10" id="KW-1185">Reference proteome</keyword>
<evidence type="ECO:0000256" key="7">
    <source>
        <dbReference type="RuleBase" id="RU003345"/>
    </source>
</evidence>
<comment type="similarity">
    <text evidence="1 4 7">Belongs to the aldehyde dehydrogenase family.</text>
</comment>
<dbReference type="InterPro" id="IPR016163">
    <property type="entry name" value="Ald_DH_C"/>
</dbReference>
<dbReference type="Gene3D" id="3.40.309.10">
    <property type="entry name" value="Aldehyde Dehydrogenase, Chain A, domain 2"/>
    <property type="match status" value="1"/>
</dbReference>
<evidence type="ECO:0000256" key="1">
    <source>
        <dbReference type="ARBA" id="ARBA00009986"/>
    </source>
</evidence>
<dbReference type="Proteomes" id="UP000326287">
    <property type="component" value="Chromosome"/>
</dbReference>
<dbReference type="PROSITE" id="PS00687">
    <property type="entry name" value="ALDEHYDE_DEHYDR_GLU"/>
    <property type="match status" value="1"/>
</dbReference>
<dbReference type="GO" id="GO:0005737">
    <property type="term" value="C:cytoplasm"/>
    <property type="evidence" value="ECO:0007669"/>
    <property type="project" value="TreeGrafter"/>
</dbReference>